<name>A0ABQ7JY43_9FUNG</name>
<sequence>MEEADILSDKIAIMTNGLLRCIGTSLHLKELYGSGFRLNITSKPGRLDEACQSIEDKLMRKTGLPYRRIDKFTNASLFEFDITPNSDKQSVQRQDGIVGAKRRELSNIFHCLSQREMFPAVEDWGISQTTLEDVFIKIVTDADVSLTVPAIIQNPESDWLLPFVSLEVLAHLSHQVVRVETAR</sequence>
<keyword evidence="2" id="KW-1185">Reference proteome</keyword>
<dbReference type="InterPro" id="IPR026082">
    <property type="entry name" value="ABCA"/>
</dbReference>
<evidence type="ECO:0000313" key="1">
    <source>
        <dbReference type="EMBL" id="KAG0286417.1"/>
    </source>
</evidence>
<comment type="caution">
    <text evidence="1">The sequence shown here is derived from an EMBL/GenBank/DDBJ whole genome shotgun (WGS) entry which is preliminary data.</text>
</comment>
<dbReference type="EMBL" id="JAAAIM010000574">
    <property type="protein sequence ID" value="KAG0286417.1"/>
    <property type="molecule type" value="Genomic_DNA"/>
</dbReference>
<gene>
    <name evidence="1" type="ORF">BGZ96_009463</name>
</gene>
<dbReference type="Proteomes" id="UP001194696">
    <property type="component" value="Unassembled WGS sequence"/>
</dbReference>
<accession>A0ABQ7JY43</accession>
<proteinExistence type="predicted"/>
<reference evidence="1 2" key="1">
    <citation type="journal article" date="2020" name="Fungal Divers.">
        <title>Resolving the Mortierellaceae phylogeny through synthesis of multi-gene phylogenetics and phylogenomics.</title>
        <authorList>
            <person name="Vandepol N."/>
            <person name="Liber J."/>
            <person name="Desiro A."/>
            <person name="Na H."/>
            <person name="Kennedy M."/>
            <person name="Barry K."/>
            <person name="Grigoriev I.V."/>
            <person name="Miller A.N."/>
            <person name="O'Donnell K."/>
            <person name="Stajich J.E."/>
            <person name="Bonito G."/>
        </authorList>
    </citation>
    <scope>NUCLEOTIDE SEQUENCE [LARGE SCALE GENOMIC DNA]</scope>
    <source>
        <strain evidence="1 2">AD045</strain>
    </source>
</reference>
<protein>
    <recommendedName>
        <fullName evidence="3">ABC transporter</fullName>
    </recommendedName>
</protein>
<evidence type="ECO:0000313" key="2">
    <source>
        <dbReference type="Proteomes" id="UP001194696"/>
    </source>
</evidence>
<organism evidence="1 2">
    <name type="scientific">Linnemannia gamsii</name>
    <dbReference type="NCBI Taxonomy" id="64522"/>
    <lineage>
        <taxon>Eukaryota</taxon>
        <taxon>Fungi</taxon>
        <taxon>Fungi incertae sedis</taxon>
        <taxon>Mucoromycota</taxon>
        <taxon>Mortierellomycotina</taxon>
        <taxon>Mortierellomycetes</taxon>
        <taxon>Mortierellales</taxon>
        <taxon>Mortierellaceae</taxon>
        <taxon>Linnemannia</taxon>
    </lineage>
</organism>
<dbReference type="PANTHER" id="PTHR19229">
    <property type="entry name" value="ATP-BINDING CASSETTE TRANSPORTER SUBFAMILY A ABCA"/>
    <property type="match status" value="1"/>
</dbReference>
<evidence type="ECO:0008006" key="3">
    <source>
        <dbReference type="Google" id="ProtNLM"/>
    </source>
</evidence>